<dbReference type="GO" id="GO:0042742">
    <property type="term" value="P:defense response to bacterium"/>
    <property type="evidence" value="ECO:0007669"/>
    <property type="project" value="UniProtKB-ARBA"/>
</dbReference>
<dbReference type="InterPro" id="IPR038005">
    <property type="entry name" value="RX-like_CC"/>
</dbReference>
<keyword evidence="12" id="KW-1185">Reference proteome</keyword>
<dbReference type="PANTHER" id="PTHR23155">
    <property type="entry name" value="DISEASE RESISTANCE PROTEIN RP"/>
    <property type="match status" value="1"/>
</dbReference>
<dbReference type="SUPFAM" id="SSF52047">
    <property type="entry name" value="RNI-like"/>
    <property type="match status" value="1"/>
</dbReference>
<evidence type="ECO:0000259" key="10">
    <source>
        <dbReference type="Pfam" id="PF23598"/>
    </source>
</evidence>
<gene>
    <name evidence="11" type="ORF">URODEC1_LOCUS113406</name>
</gene>
<evidence type="ECO:0000256" key="5">
    <source>
        <dbReference type="ARBA" id="ARBA00022821"/>
    </source>
</evidence>
<dbReference type="Pfam" id="PF23559">
    <property type="entry name" value="WHD_DRP"/>
    <property type="match status" value="1"/>
</dbReference>
<dbReference type="Pfam" id="PF00931">
    <property type="entry name" value="NB-ARC"/>
    <property type="match status" value="1"/>
</dbReference>
<dbReference type="Gene3D" id="1.10.10.10">
    <property type="entry name" value="Winged helix-like DNA-binding domain superfamily/Winged helix DNA-binding domain"/>
    <property type="match status" value="1"/>
</dbReference>
<dbReference type="GO" id="GO:0000166">
    <property type="term" value="F:nucleotide binding"/>
    <property type="evidence" value="ECO:0007669"/>
    <property type="project" value="UniProtKB-KW"/>
</dbReference>
<evidence type="ECO:0000256" key="2">
    <source>
        <dbReference type="ARBA" id="ARBA00022614"/>
    </source>
</evidence>
<dbReference type="GO" id="GO:0009626">
    <property type="term" value="P:plant-type hypersensitive response"/>
    <property type="evidence" value="ECO:0007669"/>
    <property type="project" value="UniProtKB-ARBA"/>
</dbReference>
<feature type="domain" description="NB-ARC" evidence="7">
    <location>
        <begin position="172"/>
        <end position="332"/>
    </location>
</feature>
<keyword evidence="5" id="KW-0611">Plant defense</keyword>
<name>A0ABC9GA44_9POAL</name>
<dbReference type="SUPFAM" id="SSF52540">
    <property type="entry name" value="P-loop containing nucleoside triphosphate hydrolases"/>
    <property type="match status" value="1"/>
</dbReference>
<evidence type="ECO:0000256" key="3">
    <source>
        <dbReference type="ARBA" id="ARBA00022737"/>
    </source>
</evidence>
<protein>
    <recommendedName>
        <fullName evidence="13">AAA+ ATPase domain-containing protein</fullName>
    </recommendedName>
</protein>
<evidence type="ECO:0008006" key="13">
    <source>
        <dbReference type="Google" id="ProtNLM"/>
    </source>
</evidence>
<dbReference type="InterPro" id="IPR036388">
    <property type="entry name" value="WH-like_DNA-bd_sf"/>
</dbReference>
<evidence type="ECO:0000313" key="11">
    <source>
        <dbReference type="EMBL" id="CAL5089535.1"/>
    </source>
</evidence>
<accession>A0ABC9GA44</accession>
<feature type="domain" description="Disease resistance N-terminal" evidence="8">
    <location>
        <begin position="7"/>
        <end position="96"/>
    </location>
</feature>
<dbReference type="InterPro" id="IPR002182">
    <property type="entry name" value="NB-ARC"/>
</dbReference>
<dbReference type="PANTHER" id="PTHR23155:SF1116">
    <property type="entry name" value="OS12G0273300 PROTEIN"/>
    <property type="match status" value="1"/>
</dbReference>
<dbReference type="Gene3D" id="3.80.10.10">
    <property type="entry name" value="Ribonuclease Inhibitor"/>
    <property type="match status" value="1"/>
</dbReference>
<keyword evidence="4" id="KW-0547">Nucleotide-binding</keyword>
<dbReference type="InterPro" id="IPR041118">
    <property type="entry name" value="Rx_N"/>
</dbReference>
<dbReference type="GO" id="GO:0002758">
    <property type="term" value="P:innate immune response-activating signaling pathway"/>
    <property type="evidence" value="ECO:0007669"/>
    <property type="project" value="UniProtKB-ARBA"/>
</dbReference>
<dbReference type="Gene3D" id="1.20.5.4130">
    <property type="match status" value="1"/>
</dbReference>
<comment type="similarity">
    <text evidence="1">Belongs to the disease resistance NB-LRR family.</text>
</comment>
<dbReference type="Pfam" id="PF23598">
    <property type="entry name" value="LRR_14"/>
    <property type="match status" value="1"/>
</dbReference>
<dbReference type="Gene3D" id="1.10.8.430">
    <property type="entry name" value="Helical domain of apoptotic protease-activating factors"/>
    <property type="match status" value="1"/>
</dbReference>
<dbReference type="CDD" id="cd14798">
    <property type="entry name" value="RX-CC_like"/>
    <property type="match status" value="1"/>
</dbReference>
<dbReference type="AlphaFoldDB" id="A0ABC9GA44"/>
<dbReference type="InterPro" id="IPR027417">
    <property type="entry name" value="P-loop_NTPase"/>
</dbReference>
<evidence type="ECO:0000259" key="7">
    <source>
        <dbReference type="Pfam" id="PF00931"/>
    </source>
</evidence>
<proteinExistence type="inferred from homology"/>
<dbReference type="InterPro" id="IPR055414">
    <property type="entry name" value="LRR_R13L4/SHOC2-like"/>
</dbReference>
<dbReference type="InterPro" id="IPR058922">
    <property type="entry name" value="WHD_DRP"/>
</dbReference>
<evidence type="ECO:0000256" key="4">
    <source>
        <dbReference type="ARBA" id="ARBA00022741"/>
    </source>
</evidence>
<dbReference type="Proteomes" id="UP001497457">
    <property type="component" value="Chromosome 8b"/>
</dbReference>
<keyword evidence="3" id="KW-0677">Repeat</keyword>
<feature type="domain" description="Disease resistance R13L4/SHOC-2-like LRR" evidence="10">
    <location>
        <begin position="545"/>
        <end position="938"/>
    </location>
</feature>
<evidence type="ECO:0000259" key="9">
    <source>
        <dbReference type="Pfam" id="PF23559"/>
    </source>
</evidence>
<dbReference type="Pfam" id="PF18052">
    <property type="entry name" value="Rx_N"/>
    <property type="match status" value="1"/>
</dbReference>
<evidence type="ECO:0000256" key="1">
    <source>
        <dbReference type="ARBA" id="ARBA00008894"/>
    </source>
</evidence>
<evidence type="ECO:0000313" key="12">
    <source>
        <dbReference type="Proteomes" id="UP001497457"/>
    </source>
</evidence>
<feature type="domain" description="Disease resistance protein winged helix" evidence="9">
    <location>
        <begin position="429"/>
        <end position="501"/>
    </location>
</feature>
<keyword evidence="6" id="KW-0175">Coiled coil</keyword>
<dbReference type="InterPro" id="IPR044974">
    <property type="entry name" value="Disease_R_plants"/>
</dbReference>
<dbReference type="FunFam" id="1.10.10.10:FF:000322">
    <property type="entry name" value="Probable disease resistance protein At1g63360"/>
    <property type="match status" value="1"/>
</dbReference>
<dbReference type="PRINTS" id="PR00364">
    <property type="entry name" value="DISEASERSIST"/>
</dbReference>
<dbReference type="FunFam" id="3.40.50.300:FF:001091">
    <property type="entry name" value="Probable disease resistance protein At1g61300"/>
    <property type="match status" value="1"/>
</dbReference>
<organism evidence="11 12">
    <name type="scientific">Urochloa decumbens</name>
    <dbReference type="NCBI Taxonomy" id="240449"/>
    <lineage>
        <taxon>Eukaryota</taxon>
        <taxon>Viridiplantae</taxon>
        <taxon>Streptophyta</taxon>
        <taxon>Embryophyta</taxon>
        <taxon>Tracheophyta</taxon>
        <taxon>Spermatophyta</taxon>
        <taxon>Magnoliopsida</taxon>
        <taxon>Liliopsida</taxon>
        <taxon>Poales</taxon>
        <taxon>Poaceae</taxon>
        <taxon>PACMAD clade</taxon>
        <taxon>Panicoideae</taxon>
        <taxon>Panicodae</taxon>
        <taxon>Paniceae</taxon>
        <taxon>Melinidinae</taxon>
        <taxon>Urochloa</taxon>
    </lineage>
</organism>
<keyword evidence="2" id="KW-0433">Leucine-rich repeat</keyword>
<evidence type="ECO:0000256" key="6">
    <source>
        <dbReference type="ARBA" id="ARBA00023054"/>
    </source>
</evidence>
<sequence length="959" mass="109269">MEFASVALRTLLPKLDQLLQNEYKLQKGVKEGIEFLHHELRMMHAALEKVGEVPIEQLDKLQRIWAQDVRDLSYDMEDIVDTFMVDVQGPDPPGKRSAKKIFKKLIKRVSKVMARREIAQEIKGIRERVREVAERRDRYWVGDIAPAKKTPVDPRLLTVLYTQATKPVGIDEAKEQVLMRLTKQGHADHQKRIVSIAGFGGLGKTTLAKAVYDEIKEQFGCTAFVSVSRNADIQKLLKDMLYQLDQKKFGAIHNKMLDERFLIEKAIESLKSKRYLIVIDDIWDIEPWKIIECALIENNMRSRIITTTRVIDVAKKVGGCYRLKPLSAESSEVLFYGRIFGSKDKCPGNFSEVSKKILKKCGGVPLAIITISSLLADKSDNIKEWCNVCDSIGLGLGNNHGMDSMRKILLLSYYDLPCHLKTCLLYLCIFPEDYKIKKRWLIWRWVAEGFVQHRQTNQSFLDIGESYFNELLNRSLIQPADMDMKGTPHACRVHDTVLDLISSISKEESFITTWPHTVLGDDMESKVRRLSLHSNTTWPTMDMPKLRSLSMFKSAAAVINRTPSLLSRYHLLRVLDLRGRELKSLASLGFIGSLSHLRYLGLSSYADDQLPLEIGNLQFLQTLDLSETEVKQLPSSITGLRQLICLHGGYRRTTRLPDDGLKKLTSLEVLESVIITSKCIAEELGHLTRLRVLMVTVWLTEPDCSKSESDGSESESDSSESDDWMAEFAKALVESLGKLKKIESLEIEVIHAVYLDGSLEEPLGNLCRLCIKRAPEVPMWIRPAWLPVLSYLDIKVTYEHREDIQILGRLPCLRYLSFATGYGCKEERCTVGPDAFPHVVRCKFELDTFYPRRVVPSMFPPGAMPELQDFKFEIRLQHFCSGGELTVDDDLALAHLPSLRSVTVAFYRDYPTVSEEVVTSIREKLEHEAAVHPNYPHIDLKCYSGGHCIVDDWPAHLWN</sequence>
<evidence type="ECO:0000259" key="8">
    <source>
        <dbReference type="Pfam" id="PF18052"/>
    </source>
</evidence>
<reference evidence="11 12" key="2">
    <citation type="submission" date="2024-10" db="EMBL/GenBank/DDBJ databases">
        <authorList>
            <person name="Ryan C."/>
        </authorList>
    </citation>
    <scope>NUCLEOTIDE SEQUENCE [LARGE SCALE GENOMIC DNA]</scope>
</reference>
<reference evidence="12" key="1">
    <citation type="submission" date="2024-06" db="EMBL/GenBank/DDBJ databases">
        <authorList>
            <person name="Ryan C."/>
        </authorList>
    </citation>
    <scope>NUCLEOTIDE SEQUENCE [LARGE SCALE GENOMIC DNA]</scope>
</reference>
<dbReference type="Gene3D" id="3.40.50.300">
    <property type="entry name" value="P-loop containing nucleotide triphosphate hydrolases"/>
    <property type="match status" value="1"/>
</dbReference>
<dbReference type="EMBL" id="OZ075118">
    <property type="protein sequence ID" value="CAL5089535.1"/>
    <property type="molecule type" value="Genomic_DNA"/>
</dbReference>
<dbReference type="InterPro" id="IPR042197">
    <property type="entry name" value="Apaf_helical"/>
</dbReference>
<dbReference type="InterPro" id="IPR032675">
    <property type="entry name" value="LRR_dom_sf"/>
</dbReference>